<evidence type="ECO:0000256" key="5">
    <source>
        <dbReference type="ARBA" id="ARBA00023049"/>
    </source>
</evidence>
<keyword evidence="1 6" id="KW-0645">Protease</keyword>
<dbReference type="EMBL" id="JAGQLL010000017">
    <property type="protein sequence ID" value="MCA9379901.1"/>
    <property type="molecule type" value="Genomic_DNA"/>
</dbReference>
<evidence type="ECO:0000313" key="10">
    <source>
        <dbReference type="Proteomes" id="UP000745577"/>
    </source>
</evidence>
<keyword evidence="2 6" id="KW-0479">Metal-binding</keyword>
<evidence type="ECO:0000256" key="1">
    <source>
        <dbReference type="ARBA" id="ARBA00022670"/>
    </source>
</evidence>
<feature type="domain" description="Peptidase M3A/M3B catalytic" evidence="7">
    <location>
        <begin position="109"/>
        <end position="486"/>
    </location>
</feature>
<comment type="similarity">
    <text evidence="6">Belongs to the peptidase M3 family.</text>
</comment>
<evidence type="ECO:0000313" key="9">
    <source>
        <dbReference type="EMBL" id="MCA9379901.1"/>
    </source>
</evidence>
<evidence type="ECO:0000259" key="7">
    <source>
        <dbReference type="Pfam" id="PF01432"/>
    </source>
</evidence>
<name>A0A955I7F6_9BACT</name>
<dbReference type="Gene3D" id="1.20.140.70">
    <property type="entry name" value="Oligopeptidase f, N-terminal domain"/>
    <property type="match status" value="1"/>
</dbReference>
<dbReference type="InterPro" id="IPR001567">
    <property type="entry name" value="Pept_M3A_M3B_dom"/>
</dbReference>
<protein>
    <submittedName>
        <fullName evidence="9">M3 family oligoendopeptidase</fullName>
    </submittedName>
</protein>
<dbReference type="GO" id="GO:0004222">
    <property type="term" value="F:metalloendopeptidase activity"/>
    <property type="evidence" value="ECO:0007669"/>
    <property type="project" value="InterPro"/>
</dbReference>
<evidence type="ECO:0000256" key="4">
    <source>
        <dbReference type="ARBA" id="ARBA00022833"/>
    </source>
</evidence>
<evidence type="ECO:0000256" key="6">
    <source>
        <dbReference type="RuleBase" id="RU003435"/>
    </source>
</evidence>
<dbReference type="InterPro" id="IPR013647">
    <property type="entry name" value="OligopepF_N_dom"/>
</dbReference>
<dbReference type="InterPro" id="IPR045090">
    <property type="entry name" value="Pept_M3A_M3B"/>
</dbReference>
<comment type="caution">
    <text evidence="9">The sequence shown here is derived from an EMBL/GenBank/DDBJ whole genome shotgun (WGS) entry which is preliminary data.</text>
</comment>
<dbReference type="Pfam" id="PF08439">
    <property type="entry name" value="Peptidase_M3_N"/>
    <property type="match status" value="1"/>
</dbReference>
<comment type="cofactor">
    <cofactor evidence="6">
        <name>Zn(2+)</name>
        <dbReference type="ChEBI" id="CHEBI:29105"/>
    </cofactor>
    <text evidence="6">Binds 1 zinc ion.</text>
</comment>
<evidence type="ECO:0000256" key="3">
    <source>
        <dbReference type="ARBA" id="ARBA00022801"/>
    </source>
</evidence>
<dbReference type="GO" id="GO:0006508">
    <property type="term" value="P:proteolysis"/>
    <property type="evidence" value="ECO:0007669"/>
    <property type="project" value="UniProtKB-KW"/>
</dbReference>
<gene>
    <name evidence="9" type="ORF">KC675_01850</name>
</gene>
<dbReference type="GO" id="GO:0006518">
    <property type="term" value="P:peptide metabolic process"/>
    <property type="evidence" value="ECO:0007669"/>
    <property type="project" value="TreeGrafter"/>
</dbReference>
<accession>A0A955I7F6</accession>
<evidence type="ECO:0000259" key="8">
    <source>
        <dbReference type="Pfam" id="PF08439"/>
    </source>
</evidence>
<dbReference type="Gene3D" id="1.10.1370.20">
    <property type="entry name" value="Oligoendopeptidase f, C-terminal domain"/>
    <property type="match status" value="1"/>
</dbReference>
<keyword evidence="4 6" id="KW-0862">Zinc</keyword>
<dbReference type="PANTHER" id="PTHR11804:SF5">
    <property type="entry name" value="OLIGOENDOPEPTIDASE F"/>
    <property type="match status" value="1"/>
</dbReference>
<sequence length="505" mass="59322">AEEYSNTISNTLMFFELELLEIPEKSINKYLESPELENYKQFLTRILKFKVHTLKENEEIIINKKNQSGASAFIRLYDQISAELEFPLEIDYKVKNYNYSEITNILSGHKDRKLRESSAKSITSVYKKNARTFGFILNTLLHDKKITDDIRNYKFPQESTFLSDEVDAKTVVSMTDTIKSNYQLSEKFYKTKSKILGEELFEWDRYSIIYPEIDEPVYTYEEAKDLILNAFMEFSPVFYEIAKKFFDNNWIDAELSKGKKSGAFCAYTVPTKNPYILTNFTGKANDVRTLAHELGHAIHGYLSKEQTLLNFWPVTPFAEIASIFCENLVFRKIFESTYDTKQKINLLGGRLQEIFATIFRQNAFYLYESELHKLRREKGELNIDEFSDNFQKFLQPMFGKGLTLSKGHRFWWIAIAHFYHYNFYVFSYAFGQSLSNALYGHYLDDGDEFTNKYIEVLKKGSSLELNELIKMLDVDIHRQSFWEEGLEPIAQYIKEFDDLTKLVLS</sequence>
<reference evidence="9" key="2">
    <citation type="journal article" date="2021" name="Microbiome">
        <title>Successional dynamics and alternative stable states in a saline activated sludge microbial community over 9 years.</title>
        <authorList>
            <person name="Wang Y."/>
            <person name="Ye J."/>
            <person name="Ju F."/>
            <person name="Liu L."/>
            <person name="Boyd J.A."/>
            <person name="Deng Y."/>
            <person name="Parks D.H."/>
            <person name="Jiang X."/>
            <person name="Yin X."/>
            <person name="Woodcroft B.J."/>
            <person name="Tyson G.W."/>
            <person name="Hugenholtz P."/>
            <person name="Polz M.F."/>
            <person name="Zhang T."/>
        </authorList>
    </citation>
    <scope>NUCLEOTIDE SEQUENCE</scope>
    <source>
        <strain evidence="9">HKST-UBA15</strain>
    </source>
</reference>
<feature type="domain" description="Oligopeptidase F N-terminal" evidence="8">
    <location>
        <begin position="18"/>
        <end position="86"/>
    </location>
</feature>
<dbReference type="CDD" id="cd09610">
    <property type="entry name" value="M3B_PepF"/>
    <property type="match status" value="1"/>
</dbReference>
<keyword evidence="3 6" id="KW-0378">Hydrolase</keyword>
<organism evidence="9 10">
    <name type="scientific">Candidatus Dojkabacteria bacterium</name>
    <dbReference type="NCBI Taxonomy" id="2099670"/>
    <lineage>
        <taxon>Bacteria</taxon>
        <taxon>Candidatus Dojkabacteria</taxon>
    </lineage>
</organism>
<proteinExistence type="inferred from homology"/>
<dbReference type="PANTHER" id="PTHR11804">
    <property type="entry name" value="PROTEASE M3 THIMET OLIGOPEPTIDASE-RELATED"/>
    <property type="match status" value="1"/>
</dbReference>
<dbReference type="GO" id="GO:0046872">
    <property type="term" value="F:metal ion binding"/>
    <property type="evidence" value="ECO:0007669"/>
    <property type="project" value="UniProtKB-UniRule"/>
</dbReference>
<dbReference type="Pfam" id="PF01432">
    <property type="entry name" value="Peptidase_M3"/>
    <property type="match status" value="1"/>
</dbReference>
<dbReference type="AlphaFoldDB" id="A0A955I7F6"/>
<evidence type="ECO:0000256" key="2">
    <source>
        <dbReference type="ARBA" id="ARBA00022723"/>
    </source>
</evidence>
<reference evidence="9" key="1">
    <citation type="submission" date="2020-04" db="EMBL/GenBank/DDBJ databases">
        <authorList>
            <person name="Zhang T."/>
        </authorList>
    </citation>
    <scope>NUCLEOTIDE SEQUENCE</scope>
    <source>
        <strain evidence="9">HKST-UBA15</strain>
    </source>
</reference>
<dbReference type="InterPro" id="IPR042088">
    <property type="entry name" value="OligoPept_F_C"/>
</dbReference>
<feature type="non-terminal residue" evidence="9">
    <location>
        <position position="1"/>
    </location>
</feature>
<dbReference type="Proteomes" id="UP000745577">
    <property type="component" value="Unassembled WGS sequence"/>
</dbReference>
<dbReference type="SUPFAM" id="SSF55486">
    <property type="entry name" value="Metalloproteases ('zincins'), catalytic domain"/>
    <property type="match status" value="1"/>
</dbReference>
<keyword evidence="5 6" id="KW-0482">Metalloprotease</keyword>